<feature type="non-terminal residue" evidence="1">
    <location>
        <position position="139"/>
    </location>
</feature>
<evidence type="ECO:0000313" key="2">
    <source>
        <dbReference type="Proteomes" id="UP001150581"/>
    </source>
</evidence>
<sequence length="139" mass="14549">MSFSQFLPEPKHQSSAPARAKAATSTTAVTAAAAGTAIPQQGRRKGWVPKTEADFGGGGAYPEIHVLQYPLGMGRKRSAKGNAVAKQVDSSGNISYEALARHGTRESQVVQSTFKELVPLAERVGFSGAVIPARPTAES</sequence>
<keyword evidence="2" id="KW-1185">Reference proteome</keyword>
<protein>
    <submittedName>
        <fullName evidence="1">mRNA splicing protein</fullName>
    </submittedName>
</protein>
<dbReference type="EMBL" id="JANBPG010000528">
    <property type="protein sequence ID" value="KAJ1895751.1"/>
    <property type="molecule type" value="Genomic_DNA"/>
</dbReference>
<proteinExistence type="predicted"/>
<organism evidence="1 2">
    <name type="scientific">Kickxella alabastrina</name>
    <dbReference type="NCBI Taxonomy" id="61397"/>
    <lineage>
        <taxon>Eukaryota</taxon>
        <taxon>Fungi</taxon>
        <taxon>Fungi incertae sedis</taxon>
        <taxon>Zoopagomycota</taxon>
        <taxon>Kickxellomycotina</taxon>
        <taxon>Kickxellomycetes</taxon>
        <taxon>Kickxellales</taxon>
        <taxon>Kickxellaceae</taxon>
        <taxon>Kickxella</taxon>
    </lineage>
</organism>
<accession>A0ACC1ILQ1</accession>
<comment type="caution">
    <text evidence="1">The sequence shown here is derived from an EMBL/GenBank/DDBJ whole genome shotgun (WGS) entry which is preliminary data.</text>
</comment>
<evidence type="ECO:0000313" key="1">
    <source>
        <dbReference type="EMBL" id="KAJ1895751.1"/>
    </source>
</evidence>
<name>A0ACC1ILQ1_9FUNG</name>
<gene>
    <name evidence="1" type="primary">PRP45_1</name>
    <name evidence="1" type="ORF">LPJ66_004393</name>
</gene>
<reference evidence="1" key="1">
    <citation type="submission" date="2022-07" db="EMBL/GenBank/DDBJ databases">
        <title>Phylogenomic reconstructions and comparative analyses of Kickxellomycotina fungi.</title>
        <authorList>
            <person name="Reynolds N.K."/>
            <person name="Stajich J.E."/>
            <person name="Barry K."/>
            <person name="Grigoriev I.V."/>
            <person name="Crous P."/>
            <person name="Smith M.E."/>
        </authorList>
    </citation>
    <scope>NUCLEOTIDE SEQUENCE</scope>
    <source>
        <strain evidence="1">Benny 63K</strain>
    </source>
</reference>
<dbReference type="Proteomes" id="UP001150581">
    <property type="component" value="Unassembled WGS sequence"/>
</dbReference>